<dbReference type="EMBL" id="SOHH01000095">
    <property type="protein sequence ID" value="TFD73937.1"/>
    <property type="molecule type" value="Genomic_DNA"/>
</dbReference>
<dbReference type="Pfam" id="PF06259">
    <property type="entry name" value="Abhydrolase_8"/>
    <property type="match status" value="1"/>
</dbReference>
<protein>
    <recommendedName>
        <fullName evidence="1">DUF1023 domain-containing protein</fullName>
    </recommendedName>
</protein>
<dbReference type="InterPro" id="IPR029058">
    <property type="entry name" value="AB_hydrolase_fold"/>
</dbReference>
<proteinExistence type="predicted"/>
<accession>A0A4R9B328</accession>
<sequence>MGGTRPVNRVAVSVLWSCRPCVSRRATQLLGVREGTYPSLLLAAALISASLTFHTVSEPLGVRSLTTPAVTARVSAAPAPSGVVILSTPLRLVLAVSGEPGVAAQPATSVQPAASLVAGADASLDSVRRMSGASLLAGLSRLTVSDISTFVAEFPGQVDSLLAVPPSATEVTGWWTGLDGTERSSLLAGAPRLVGNLDGIPFRERGRANARYLGRSLAEVDRRLAGSLDDASRDAATRERAILTQVQAALRSTDGGPRRSLILLDTVAGGRAAIALGNPDTAAFVSYLVPGMNYGVESQIVNWTATAEALYAEQRTVLAERAASGRGAAAAGIAVVSWIGYEAPDLFSVGGLDHAVAGADFLEKYSQGIRSDRARNQPFVSVFAHSYGSTVALTALARGSFEVDALVLVGSPGSQIQSVDNLSVANGNVFVGKADWDPAVNSAFFGSDPGAESYGARPLGVSGARDRLTGTWFAGSLGHNAYFDRGSESLHNMALIGTDNADLVTNGSE</sequence>
<evidence type="ECO:0000313" key="2">
    <source>
        <dbReference type="EMBL" id="TFD73937.1"/>
    </source>
</evidence>
<dbReference type="SUPFAM" id="SSF53474">
    <property type="entry name" value="alpha/beta-Hydrolases"/>
    <property type="match status" value="1"/>
</dbReference>
<keyword evidence="3" id="KW-1185">Reference proteome</keyword>
<dbReference type="OrthoDB" id="3259161at2"/>
<dbReference type="AlphaFoldDB" id="A0A4R9B328"/>
<evidence type="ECO:0000313" key="3">
    <source>
        <dbReference type="Proteomes" id="UP000298313"/>
    </source>
</evidence>
<comment type="caution">
    <text evidence="2">The sequence shown here is derived from an EMBL/GenBank/DDBJ whole genome shotgun (WGS) entry which is preliminary data.</text>
</comment>
<feature type="domain" description="DUF1023" evidence="1">
    <location>
        <begin position="269"/>
        <end position="441"/>
    </location>
</feature>
<evidence type="ECO:0000259" key="1">
    <source>
        <dbReference type="Pfam" id="PF06259"/>
    </source>
</evidence>
<dbReference type="InterPro" id="IPR010427">
    <property type="entry name" value="DUF1023"/>
</dbReference>
<name>A0A4R9B328_9MICO</name>
<reference evidence="2 3" key="1">
    <citation type="submission" date="2019-03" db="EMBL/GenBank/DDBJ databases">
        <title>Genomics of glacier-inhabiting Cryobacterium strains.</title>
        <authorList>
            <person name="Liu Q."/>
            <person name="Xin Y.-H."/>
        </authorList>
    </citation>
    <scope>NUCLEOTIDE SEQUENCE [LARGE SCALE GENOMIC DNA]</scope>
    <source>
        <strain evidence="2 3">Hh4</strain>
    </source>
</reference>
<dbReference type="Proteomes" id="UP000298313">
    <property type="component" value="Unassembled WGS sequence"/>
</dbReference>
<gene>
    <name evidence="2" type="ORF">E3T48_13775</name>
</gene>
<organism evidence="2 3">
    <name type="scientific">Cryobacterium fucosi</name>
    <dbReference type="NCBI Taxonomy" id="1259157"/>
    <lineage>
        <taxon>Bacteria</taxon>
        <taxon>Bacillati</taxon>
        <taxon>Actinomycetota</taxon>
        <taxon>Actinomycetes</taxon>
        <taxon>Micrococcales</taxon>
        <taxon>Microbacteriaceae</taxon>
        <taxon>Cryobacterium</taxon>
    </lineage>
</organism>